<dbReference type="InterPro" id="IPR036046">
    <property type="entry name" value="Acylphosphatase-like_dom_sf"/>
</dbReference>
<keyword evidence="5" id="KW-0378">Hydrolase</keyword>
<evidence type="ECO:0000256" key="3">
    <source>
        <dbReference type="ARBA" id="ARBA00015991"/>
    </source>
</evidence>
<dbReference type="GO" id="GO:0003998">
    <property type="term" value="F:acylphosphatase activity"/>
    <property type="evidence" value="ECO:0007669"/>
    <property type="project" value="UniProtKB-EC"/>
</dbReference>
<dbReference type="InterPro" id="IPR001792">
    <property type="entry name" value="Acylphosphatase-like_dom"/>
</dbReference>
<dbReference type="PANTHER" id="PTHR47268">
    <property type="entry name" value="ACYLPHOSPHATASE"/>
    <property type="match status" value="1"/>
</dbReference>
<protein>
    <recommendedName>
        <fullName evidence="3 5">acylphosphatase</fullName>
        <ecNumber evidence="2 5">3.6.1.7</ecNumber>
    </recommendedName>
</protein>
<dbReference type="PANTHER" id="PTHR47268:SF4">
    <property type="entry name" value="ACYLPHOSPHATASE"/>
    <property type="match status" value="1"/>
</dbReference>
<name>A0A6V8SK12_9CLOT</name>
<reference evidence="8 9" key="1">
    <citation type="submission" date="2020-07" db="EMBL/GenBank/DDBJ databases">
        <title>A new beta-1,3-glucan-decomposing anaerobic bacterium isolated from anoxic soil subjected to biological soil disinfestation.</title>
        <authorList>
            <person name="Ueki A."/>
            <person name="Tonouchi A."/>
        </authorList>
    </citation>
    <scope>NUCLEOTIDE SEQUENCE [LARGE SCALE GENOMIC DNA]</scope>
    <source>
        <strain evidence="8 9">TW1</strain>
    </source>
</reference>
<dbReference type="InterPro" id="IPR017968">
    <property type="entry name" value="Acylphosphatase_CS"/>
</dbReference>
<evidence type="ECO:0000256" key="4">
    <source>
        <dbReference type="ARBA" id="ARBA00047645"/>
    </source>
</evidence>
<dbReference type="EMBL" id="BLZR01000001">
    <property type="protein sequence ID" value="GFP76885.1"/>
    <property type="molecule type" value="Genomic_DNA"/>
</dbReference>
<dbReference type="SUPFAM" id="SSF54975">
    <property type="entry name" value="Acylphosphatase/BLUF domain-like"/>
    <property type="match status" value="1"/>
</dbReference>
<comment type="catalytic activity">
    <reaction evidence="4 5">
        <text>an acyl phosphate + H2O = a carboxylate + phosphate + H(+)</text>
        <dbReference type="Rhea" id="RHEA:14965"/>
        <dbReference type="ChEBI" id="CHEBI:15377"/>
        <dbReference type="ChEBI" id="CHEBI:15378"/>
        <dbReference type="ChEBI" id="CHEBI:29067"/>
        <dbReference type="ChEBI" id="CHEBI:43474"/>
        <dbReference type="ChEBI" id="CHEBI:59918"/>
        <dbReference type="EC" id="3.6.1.7"/>
    </reaction>
</comment>
<organism evidence="8 9">
    <name type="scientific">Clostridium fungisolvens</name>
    <dbReference type="NCBI Taxonomy" id="1604897"/>
    <lineage>
        <taxon>Bacteria</taxon>
        <taxon>Bacillati</taxon>
        <taxon>Bacillota</taxon>
        <taxon>Clostridia</taxon>
        <taxon>Eubacteriales</taxon>
        <taxon>Clostridiaceae</taxon>
        <taxon>Clostridium</taxon>
    </lineage>
</organism>
<dbReference type="EC" id="3.6.1.7" evidence="2 5"/>
<sequence length="89" mass="10076">MIRYHIIVQGRVQGVGFRYFVQYTASLLNITGTATNLDNGDVEIFAQGDNEHVDAFLARVKRGNGFSRVIECKVEEIPSLEKEKSFRIV</sequence>
<feature type="active site" evidence="5">
    <location>
        <position position="18"/>
    </location>
</feature>
<dbReference type="PROSITE" id="PS51160">
    <property type="entry name" value="ACYLPHOSPHATASE_3"/>
    <property type="match status" value="1"/>
</dbReference>
<gene>
    <name evidence="8" type="ORF">bsdtw1_02995</name>
</gene>
<feature type="domain" description="Acylphosphatase-like" evidence="7">
    <location>
        <begin position="3"/>
        <end position="89"/>
    </location>
</feature>
<dbReference type="InterPro" id="IPR020456">
    <property type="entry name" value="Acylphosphatase"/>
</dbReference>
<evidence type="ECO:0000259" key="7">
    <source>
        <dbReference type="PROSITE" id="PS51160"/>
    </source>
</evidence>
<dbReference type="RefSeq" id="WP_183278287.1">
    <property type="nucleotide sequence ID" value="NZ_BLZR01000001.1"/>
</dbReference>
<dbReference type="AlphaFoldDB" id="A0A6V8SK12"/>
<proteinExistence type="inferred from homology"/>
<dbReference type="PROSITE" id="PS00150">
    <property type="entry name" value="ACYLPHOSPHATASE_1"/>
    <property type="match status" value="1"/>
</dbReference>
<dbReference type="Gene3D" id="3.30.70.100">
    <property type="match status" value="1"/>
</dbReference>
<evidence type="ECO:0000256" key="6">
    <source>
        <dbReference type="RuleBase" id="RU004168"/>
    </source>
</evidence>
<evidence type="ECO:0000313" key="9">
    <source>
        <dbReference type="Proteomes" id="UP000580568"/>
    </source>
</evidence>
<dbReference type="Proteomes" id="UP000580568">
    <property type="component" value="Unassembled WGS sequence"/>
</dbReference>
<feature type="active site" evidence="5">
    <location>
        <position position="36"/>
    </location>
</feature>
<comment type="caution">
    <text evidence="8">The sequence shown here is derived from an EMBL/GenBank/DDBJ whole genome shotgun (WGS) entry which is preliminary data.</text>
</comment>
<evidence type="ECO:0000256" key="5">
    <source>
        <dbReference type="PROSITE-ProRule" id="PRU00520"/>
    </source>
</evidence>
<keyword evidence="9" id="KW-1185">Reference proteome</keyword>
<accession>A0A6V8SK12</accession>
<evidence type="ECO:0000313" key="8">
    <source>
        <dbReference type="EMBL" id="GFP76885.1"/>
    </source>
</evidence>
<comment type="similarity">
    <text evidence="1 6">Belongs to the acylphosphatase family.</text>
</comment>
<evidence type="ECO:0000256" key="2">
    <source>
        <dbReference type="ARBA" id="ARBA00012150"/>
    </source>
</evidence>
<dbReference type="Pfam" id="PF00708">
    <property type="entry name" value="Acylphosphatase"/>
    <property type="match status" value="1"/>
</dbReference>
<evidence type="ECO:0000256" key="1">
    <source>
        <dbReference type="ARBA" id="ARBA00005614"/>
    </source>
</evidence>